<sequence>MRRRSDGESADTLLRDSDAVFKQLDDGRRWRRPAMFRASHRTLFLKRHGPFRQFVRGWFEWASNNLFASVALHGLINANHTFEFLSAIGFRLANRWIPMLLAQSAYLNAPTLLTSRPAGELVERLTIARWPGRCYQTEMSRS</sequence>
<organism evidence="1 2">
    <name type="scientific">Burkholderia pyrrocinia</name>
    <name type="common">Pseudomonas pyrrocinia</name>
    <dbReference type="NCBI Taxonomy" id="60550"/>
    <lineage>
        <taxon>Bacteria</taxon>
        <taxon>Pseudomonadati</taxon>
        <taxon>Pseudomonadota</taxon>
        <taxon>Betaproteobacteria</taxon>
        <taxon>Burkholderiales</taxon>
        <taxon>Burkholderiaceae</taxon>
        <taxon>Burkholderia</taxon>
        <taxon>Burkholderia cepacia complex</taxon>
    </lineage>
</organism>
<evidence type="ECO:0000313" key="2">
    <source>
        <dbReference type="Proteomes" id="UP000253104"/>
    </source>
</evidence>
<proteinExistence type="predicted"/>
<dbReference type="Proteomes" id="UP000253104">
    <property type="component" value="Chromosome mHSR5_C"/>
</dbReference>
<protein>
    <submittedName>
        <fullName evidence="1">Uncharacterized protein</fullName>
    </submittedName>
</protein>
<evidence type="ECO:0000313" key="1">
    <source>
        <dbReference type="EMBL" id="AXF25888.1"/>
    </source>
</evidence>
<accession>A0A2Z5NAI7</accession>
<gene>
    <name evidence="1" type="ORF">CUJ89_36405</name>
</gene>
<dbReference type="EMBL" id="CP024904">
    <property type="protein sequence ID" value="AXF25888.1"/>
    <property type="molecule type" value="Genomic_DNA"/>
</dbReference>
<name>A0A2Z5NAI7_BURPY</name>
<dbReference type="AlphaFoldDB" id="A0A2Z5NAI7"/>
<reference evidence="1 2" key="1">
    <citation type="journal article" date="2018" name="ISME J.">
        <title>Involvement of Burkholderiaceae and sulfurous volatiles in disease-suppressive soils.</title>
        <authorList>
            <person name="Carrion V.J."/>
            <person name="Cordovez V."/>
            <person name="Tyc O."/>
            <person name="Etalo D.W."/>
            <person name="de Bruijn I."/>
            <person name="de Jager V.C."/>
            <person name="Medema M.H."/>
            <person name="Eberl L."/>
            <person name="Raaijmakers J.M."/>
        </authorList>
    </citation>
    <scope>NUCLEOTIDE SEQUENCE [LARGE SCALE GENOMIC DNA]</scope>
    <source>
        <strain evidence="2">mHSR5</strain>
    </source>
</reference>